<keyword evidence="1" id="KW-0805">Transcription regulation</keyword>
<keyword evidence="2" id="KW-0238">DNA-binding</keyword>
<dbReference type="Gene3D" id="1.10.10.60">
    <property type="entry name" value="Homeodomain-like"/>
    <property type="match status" value="1"/>
</dbReference>
<dbReference type="PANTHER" id="PTHR46796">
    <property type="entry name" value="HTH-TYPE TRANSCRIPTIONAL ACTIVATOR RHAS-RELATED"/>
    <property type="match status" value="1"/>
</dbReference>
<dbReference type="Pfam" id="PF20240">
    <property type="entry name" value="DUF6597"/>
    <property type="match status" value="1"/>
</dbReference>
<gene>
    <name evidence="5" type="ORF">GCM10011386_27220</name>
</gene>
<dbReference type="EMBL" id="BMIK01000009">
    <property type="protein sequence ID" value="GGC33625.1"/>
    <property type="molecule type" value="Genomic_DNA"/>
</dbReference>
<dbReference type="InterPro" id="IPR018060">
    <property type="entry name" value="HTH_AraC"/>
</dbReference>
<protein>
    <recommendedName>
        <fullName evidence="4">HTH araC/xylS-type domain-containing protein</fullName>
    </recommendedName>
</protein>
<accession>A0ABQ1M958</accession>
<keyword evidence="6" id="KW-1185">Reference proteome</keyword>
<evidence type="ECO:0000256" key="3">
    <source>
        <dbReference type="ARBA" id="ARBA00023163"/>
    </source>
</evidence>
<dbReference type="InterPro" id="IPR046532">
    <property type="entry name" value="DUF6597"/>
</dbReference>
<feature type="domain" description="HTH araC/xylS-type" evidence="4">
    <location>
        <begin position="160"/>
        <end position="258"/>
    </location>
</feature>
<sequence length="259" mass="29625">MIDAAKIIADNDLELFVKEIFVMEEQDAPSNATLTFFADGYPGVVYLQTEEGFLLPRRKALTAFFLYGQMIAPYELSIKTPYLMIAFQLYPFAAKMLFDVDTKQLNDDCADFSKIRGTTIENPLEALAISSAISQKVAMIAKFLSEFAREKGMEEYRKIQEAIQIIQDHKGLMTINELAARLNTTERTLRRKFNRYVGVPPKKFAKIIQFQTSLNQISTGDFSKLTDVVYENGYADQSHFIRNMKKFTGKRPLQLKNVH</sequence>
<dbReference type="PROSITE" id="PS01124">
    <property type="entry name" value="HTH_ARAC_FAMILY_2"/>
    <property type="match status" value="1"/>
</dbReference>
<reference evidence="6" key="1">
    <citation type="journal article" date="2019" name="Int. J. Syst. Evol. Microbiol.">
        <title>The Global Catalogue of Microorganisms (GCM) 10K type strain sequencing project: providing services to taxonomists for standard genome sequencing and annotation.</title>
        <authorList>
            <consortium name="The Broad Institute Genomics Platform"/>
            <consortium name="The Broad Institute Genome Sequencing Center for Infectious Disease"/>
            <person name="Wu L."/>
            <person name="Ma J."/>
        </authorList>
    </citation>
    <scope>NUCLEOTIDE SEQUENCE [LARGE SCALE GENOMIC DNA]</scope>
    <source>
        <strain evidence="6">CGMCC 1.15342</strain>
    </source>
</reference>
<dbReference type="InterPro" id="IPR050204">
    <property type="entry name" value="AraC_XylS_family_regulators"/>
</dbReference>
<comment type="caution">
    <text evidence="5">The sequence shown here is derived from an EMBL/GenBank/DDBJ whole genome shotgun (WGS) entry which is preliminary data.</text>
</comment>
<dbReference type="SMART" id="SM00342">
    <property type="entry name" value="HTH_ARAC"/>
    <property type="match status" value="1"/>
</dbReference>
<dbReference type="Pfam" id="PF12833">
    <property type="entry name" value="HTH_18"/>
    <property type="match status" value="1"/>
</dbReference>
<organism evidence="5 6">
    <name type="scientific">Parapedobacter defluvii</name>
    <dbReference type="NCBI Taxonomy" id="2045106"/>
    <lineage>
        <taxon>Bacteria</taxon>
        <taxon>Pseudomonadati</taxon>
        <taxon>Bacteroidota</taxon>
        <taxon>Sphingobacteriia</taxon>
        <taxon>Sphingobacteriales</taxon>
        <taxon>Sphingobacteriaceae</taxon>
        <taxon>Parapedobacter</taxon>
    </lineage>
</organism>
<dbReference type="RefSeq" id="WP_308420754.1">
    <property type="nucleotide sequence ID" value="NZ_BMIK01000009.1"/>
</dbReference>
<proteinExistence type="predicted"/>
<keyword evidence="3" id="KW-0804">Transcription</keyword>
<evidence type="ECO:0000313" key="6">
    <source>
        <dbReference type="Proteomes" id="UP000597338"/>
    </source>
</evidence>
<evidence type="ECO:0000256" key="1">
    <source>
        <dbReference type="ARBA" id="ARBA00023015"/>
    </source>
</evidence>
<dbReference type="Proteomes" id="UP000597338">
    <property type="component" value="Unassembled WGS sequence"/>
</dbReference>
<evidence type="ECO:0000313" key="5">
    <source>
        <dbReference type="EMBL" id="GGC33625.1"/>
    </source>
</evidence>
<evidence type="ECO:0000256" key="2">
    <source>
        <dbReference type="ARBA" id="ARBA00023125"/>
    </source>
</evidence>
<evidence type="ECO:0000259" key="4">
    <source>
        <dbReference type="PROSITE" id="PS01124"/>
    </source>
</evidence>
<name>A0ABQ1M958_9SPHI</name>